<dbReference type="Proteomes" id="UP001208692">
    <property type="component" value="Unassembled WGS sequence"/>
</dbReference>
<dbReference type="EMBL" id="BQKB01000054">
    <property type="protein sequence ID" value="GJM53975.1"/>
    <property type="molecule type" value="Genomic_DNA"/>
</dbReference>
<dbReference type="RefSeq" id="WP_264847815.1">
    <property type="nucleotide sequence ID" value="NZ_BPMA01000087.1"/>
</dbReference>
<organism evidence="1 3">
    <name type="scientific">Capnocytophaga catalasegens</name>
    <dbReference type="NCBI Taxonomy" id="1004260"/>
    <lineage>
        <taxon>Bacteria</taxon>
        <taxon>Pseudomonadati</taxon>
        <taxon>Bacteroidota</taxon>
        <taxon>Flavobacteriia</taxon>
        <taxon>Flavobacteriales</taxon>
        <taxon>Flavobacteriaceae</taxon>
        <taxon>Capnocytophaga</taxon>
    </lineage>
</organism>
<gene>
    <name evidence="1" type="ORF">RCZ15_22480</name>
    <name evidence="2" type="ORF">RCZ16_22910</name>
</gene>
<sequence>MVKFILFFLLLTSCENRKQIKEDSVINITKEKKGDKELQTLLNLKNKDTMREKFDFELFEKVKKASGVYVKPNGDMVVSMDWYEEEDASDKLVGGYIREIIGKPPFVTIIKKFYIDGYIKEKKTLLGQYLLIGTSEYYDKYGKLTQVNEENTYGKIKPDDVLKFIEKQGVINLKTGKGFFIGNPLNVELSFYVGYGKPRDATTENDYYIIGLKYKGGEAETVPSGEPLRASDLFYYMNSETGQVYTEEEFENHNKSPKTTTFQGKTYTEEEWQAFEEEQWEKYQAKGTKKSFWDRLFG</sequence>
<keyword evidence="4" id="KW-1185">Reference proteome</keyword>
<accession>A0AAV5AZ90</accession>
<name>A0AAV5AZ90_9FLAO</name>
<evidence type="ECO:0008006" key="5">
    <source>
        <dbReference type="Google" id="ProtNLM"/>
    </source>
</evidence>
<comment type="caution">
    <text evidence="1">The sequence shown here is derived from an EMBL/GenBank/DDBJ whole genome shotgun (WGS) entry which is preliminary data.</text>
</comment>
<proteinExistence type="predicted"/>
<evidence type="ECO:0000313" key="4">
    <source>
        <dbReference type="Proteomes" id="UP001208692"/>
    </source>
</evidence>
<reference evidence="1 4" key="1">
    <citation type="submission" date="2021-11" db="EMBL/GenBank/DDBJ databases">
        <title>Draft genome sequence of Capnocytophaga sp. strain KC07075 isolated from cat oral cavity.</title>
        <authorList>
            <person name="Suzuki M."/>
            <person name="Imaoka K."/>
            <person name="Kimura M."/>
            <person name="Morikawa S."/>
            <person name="Maeda K."/>
        </authorList>
    </citation>
    <scope>NUCLEOTIDE SEQUENCE</scope>
    <source>
        <strain evidence="1">KC07075</strain>
        <strain evidence="2 4">KC07079</strain>
    </source>
</reference>
<protein>
    <recommendedName>
        <fullName evidence="5">Lipoprotein</fullName>
    </recommendedName>
</protein>
<evidence type="ECO:0000313" key="3">
    <source>
        <dbReference type="Proteomes" id="UP001207736"/>
    </source>
</evidence>
<dbReference type="AlphaFoldDB" id="A0AAV5AZ90"/>
<evidence type="ECO:0000313" key="1">
    <source>
        <dbReference type="EMBL" id="GJM51275.1"/>
    </source>
</evidence>
<dbReference type="Proteomes" id="UP001207736">
    <property type="component" value="Unassembled WGS sequence"/>
</dbReference>
<evidence type="ECO:0000313" key="2">
    <source>
        <dbReference type="EMBL" id="GJM53975.1"/>
    </source>
</evidence>
<dbReference type="EMBL" id="BQKA01000048">
    <property type="protein sequence ID" value="GJM51275.1"/>
    <property type="molecule type" value="Genomic_DNA"/>
</dbReference>